<name>A0ABX7Q4L2_9BACT</name>
<organism evidence="2 3">
    <name type="scientific">Geobacter benzoatilyticus</name>
    <dbReference type="NCBI Taxonomy" id="2815309"/>
    <lineage>
        <taxon>Bacteria</taxon>
        <taxon>Pseudomonadati</taxon>
        <taxon>Thermodesulfobacteriota</taxon>
        <taxon>Desulfuromonadia</taxon>
        <taxon>Geobacterales</taxon>
        <taxon>Geobacteraceae</taxon>
        <taxon>Geobacter</taxon>
    </lineage>
</organism>
<dbReference type="CDD" id="cd05271">
    <property type="entry name" value="NDUFA9_like_SDR_a"/>
    <property type="match status" value="1"/>
</dbReference>
<evidence type="ECO:0000313" key="2">
    <source>
        <dbReference type="EMBL" id="QSV46377.1"/>
    </source>
</evidence>
<accession>A0ABX7Q4L2</accession>
<dbReference type="PANTHER" id="PTHR12126">
    <property type="entry name" value="NADH-UBIQUINONE OXIDOREDUCTASE 39 KDA SUBUNIT-RELATED"/>
    <property type="match status" value="1"/>
</dbReference>
<feature type="domain" description="NAD(P)-binding" evidence="1">
    <location>
        <begin position="7"/>
        <end position="151"/>
    </location>
</feature>
<dbReference type="EMBL" id="CP071382">
    <property type="protein sequence ID" value="QSV46377.1"/>
    <property type="molecule type" value="Genomic_DNA"/>
</dbReference>
<evidence type="ECO:0000259" key="1">
    <source>
        <dbReference type="Pfam" id="PF13460"/>
    </source>
</evidence>
<dbReference type="SUPFAM" id="SSF51735">
    <property type="entry name" value="NAD(P)-binding Rossmann-fold domains"/>
    <property type="match status" value="1"/>
</dbReference>
<dbReference type="Gene3D" id="3.40.50.720">
    <property type="entry name" value="NAD(P)-binding Rossmann-like Domain"/>
    <property type="match status" value="1"/>
</dbReference>
<sequence>MKIFLSGGTGFVGGHLRRALLDAGHTVRLLVHGQHEGVEQGVEQAEGDVTKVETFAGAVEGCDATINLVGIIREFPSRGVTFERLHVEATKNVLEAARLGGVRRHLQMSALGSRPNATSRYHQTKWRAEEQVRNSGLDWTIFRPSIIFGPKDDFINKLAGYIRSYPAVPVIGDGRYRLQPVSADDVARCFTLALEKPETVGQAYELCGPDCIVYNDLLDIIGRVIGKGHVTKIPNPLGIMKLVVPVMQGFSSFPITMDQITMLVEENICTSPWPRVFEVEPERFEAGISKYLSR</sequence>
<dbReference type="RefSeq" id="WP_207164158.1">
    <property type="nucleotide sequence ID" value="NZ_CP071382.1"/>
</dbReference>
<gene>
    <name evidence="2" type="ORF">JZM60_03615</name>
</gene>
<reference evidence="2 3" key="1">
    <citation type="submission" date="2021-03" db="EMBL/GenBank/DDBJ databases">
        <title>Geobacter metallireducens gen. nov. sp. nov., a microorganism capable of coupling the complete oxidation of organic compounds to the reduction of iron and other metals.</title>
        <authorList>
            <person name="Li Y."/>
        </authorList>
    </citation>
    <scope>NUCLEOTIDE SEQUENCE [LARGE SCALE GENOMIC DNA]</scope>
    <source>
        <strain evidence="2 3">Jerry-YX</strain>
    </source>
</reference>
<proteinExistence type="predicted"/>
<dbReference type="Pfam" id="PF13460">
    <property type="entry name" value="NAD_binding_10"/>
    <property type="match status" value="1"/>
</dbReference>
<dbReference type="InterPro" id="IPR036291">
    <property type="entry name" value="NAD(P)-bd_dom_sf"/>
</dbReference>
<keyword evidence="3" id="KW-1185">Reference proteome</keyword>
<dbReference type="InterPro" id="IPR051207">
    <property type="entry name" value="ComplexI_NDUFA9_subunit"/>
</dbReference>
<dbReference type="PANTHER" id="PTHR12126:SF11">
    <property type="entry name" value="NADH DEHYDROGENASE [UBIQUINONE] 1 ALPHA SUBCOMPLEX SUBUNIT 9, MITOCHONDRIAL"/>
    <property type="match status" value="1"/>
</dbReference>
<dbReference type="InterPro" id="IPR016040">
    <property type="entry name" value="NAD(P)-bd_dom"/>
</dbReference>
<evidence type="ECO:0000313" key="3">
    <source>
        <dbReference type="Proteomes" id="UP000663651"/>
    </source>
</evidence>
<protein>
    <submittedName>
        <fullName evidence="2">Complex I NDUFA9 subunit family protein</fullName>
    </submittedName>
</protein>
<dbReference type="Proteomes" id="UP000663651">
    <property type="component" value="Chromosome"/>
</dbReference>